<evidence type="ECO:0000313" key="2">
    <source>
        <dbReference type="Proteomes" id="UP000018211"/>
    </source>
</evidence>
<evidence type="ECO:0000313" key="1">
    <source>
        <dbReference type="EMBL" id="CCO47967.1"/>
    </source>
</evidence>
<comment type="caution">
    <text evidence="1">The sequence shown here is derived from an EMBL/GenBank/DDBJ whole genome shotgun (WGS) entry which is preliminary data.</text>
</comment>
<gene>
    <name evidence="1" type="ORF">VIBNISOn1_410121</name>
</gene>
<reference evidence="1 2" key="1">
    <citation type="journal article" date="2013" name="ISME J.">
        <title>Comparative genomics of pathogenic lineages of Vibrio nigripulchritudo identifies virulence-associated traits.</title>
        <authorList>
            <person name="Goudenege D."/>
            <person name="Labreuche Y."/>
            <person name="Krin E."/>
            <person name="Ansquer D."/>
            <person name="Mangenot S."/>
            <person name="Calteau A."/>
            <person name="Medigue C."/>
            <person name="Mazel D."/>
            <person name="Polz M.F."/>
            <person name="Le Roux F."/>
        </authorList>
    </citation>
    <scope>NUCLEOTIDE SEQUENCE [LARGE SCALE GENOMIC DNA]</scope>
    <source>
        <strain evidence="1 2">SOn1</strain>
    </source>
</reference>
<sequence>MPTVWFSLFHSLRKTVTFFPKLQRDPAQIKVLICKFFPLKYLHIERPLQYLKSISYKGLVTFVIVLTYNKILTQPLHIWLKLNSH</sequence>
<organism evidence="1 2">
    <name type="scientific">Vibrio nigripulchritudo SOn1</name>
    <dbReference type="NCBI Taxonomy" id="1238450"/>
    <lineage>
        <taxon>Bacteria</taxon>
        <taxon>Pseudomonadati</taxon>
        <taxon>Pseudomonadota</taxon>
        <taxon>Gammaproteobacteria</taxon>
        <taxon>Vibrionales</taxon>
        <taxon>Vibrionaceae</taxon>
        <taxon>Vibrio</taxon>
    </lineage>
</organism>
<name>A0AAV2VU45_9VIBR</name>
<dbReference type="AlphaFoldDB" id="A0AAV2VU45"/>
<dbReference type="EMBL" id="CAOF01000133">
    <property type="protein sequence ID" value="CCO47967.1"/>
    <property type="molecule type" value="Genomic_DNA"/>
</dbReference>
<accession>A0AAV2VU45</accession>
<protein>
    <submittedName>
        <fullName evidence="1">Uncharacterized protein</fullName>
    </submittedName>
</protein>
<proteinExistence type="predicted"/>
<dbReference type="Proteomes" id="UP000018211">
    <property type="component" value="Unassembled WGS sequence"/>
</dbReference>